<feature type="coiled-coil region" evidence="1">
    <location>
        <begin position="21"/>
        <end position="48"/>
    </location>
</feature>
<dbReference type="PANTHER" id="PTHR23080">
    <property type="entry name" value="THAP DOMAIN PROTEIN"/>
    <property type="match status" value="1"/>
</dbReference>
<dbReference type="EMBL" id="JAFJMO010000007">
    <property type="protein sequence ID" value="KAJ8271412.1"/>
    <property type="molecule type" value="Genomic_DNA"/>
</dbReference>
<name>A0A9Q1DHV2_CONCO</name>
<sequence>MDVSSCLQEHDYCVAPNPAALDDAQAQIESLTKRIEFLQKQLETVQLQSKFSLRRFAGSDEDIRFYTRFATYEHFMCFWHLIEPSTSKIVSVSRAKGASTDLEEKITLRAKKLAPVDELFLFLMHLSWA</sequence>
<organism evidence="2 3">
    <name type="scientific">Conger conger</name>
    <name type="common">Conger eel</name>
    <name type="synonym">Muraena conger</name>
    <dbReference type="NCBI Taxonomy" id="82655"/>
    <lineage>
        <taxon>Eukaryota</taxon>
        <taxon>Metazoa</taxon>
        <taxon>Chordata</taxon>
        <taxon>Craniata</taxon>
        <taxon>Vertebrata</taxon>
        <taxon>Euteleostomi</taxon>
        <taxon>Actinopterygii</taxon>
        <taxon>Neopterygii</taxon>
        <taxon>Teleostei</taxon>
        <taxon>Anguilliformes</taxon>
        <taxon>Congridae</taxon>
        <taxon>Conger</taxon>
    </lineage>
</organism>
<keyword evidence="3" id="KW-1185">Reference proteome</keyword>
<evidence type="ECO:0000256" key="1">
    <source>
        <dbReference type="SAM" id="Coils"/>
    </source>
</evidence>
<comment type="caution">
    <text evidence="2">The sequence shown here is derived from an EMBL/GenBank/DDBJ whole genome shotgun (WGS) entry which is preliminary data.</text>
</comment>
<accession>A0A9Q1DHV2</accession>
<keyword evidence="1" id="KW-0175">Coiled coil</keyword>
<gene>
    <name evidence="2" type="ORF">COCON_G00102710</name>
</gene>
<dbReference type="PANTHER" id="PTHR23080:SF133">
    <property type="entry name" value="SI:CH211-262I1.5-RELATED"/>
    <property type="match status" value="1"/>
</dbReference>
<dbReference type="OrthoDB" id="10020990at2759"/>
<protein>
    <submittedName>
        <fullName evidence="2">Uncharacterized protein</fullName>
    </submittedName>
</protein>
<evidence type="ECO:0000313" key="2">
    <source>
        <dbReference type="EMBL" id="KAJ8271412.1"/>
    </source>
</evidence>
<proteinExistence type="predicted"/>
<reference evidence="2" key="1">
    <citation type="journal article" date="2023" name="Science">
        <title>Genome structures resolve the early diversification of teleost fishes.</title>
        <authorList>
            <person name="Parey E."/>
            <person name="Louis A."/>
            <person name="Montfort J."/>
            <person name="Bouchez O."/>
            <person name="Roques C."/>
            <person name="Iampietro C."/>
            <person name="Lluch J."/>
            <person name="Castinel A."/>
            <person name="Donnadieu C."/>
            <person name="Desvignes T."/>
            <person name="Floi Bucao C."/>
            <person name="Jouanno E."/>
            <person name="Wen M."/>
            <person name="Mejri S."/>
            <person name="Dirks R."/>
            <person name="Jansen H."/>
            <person name="Henkel C."/>
            <person name="Chen W.J."/>
            <person name="Zahm M."/>
            <person name="Cabau C."/>
            <person name="Klopp C."/>
            <person name="Thompson A.W."/>
            <person name="Robinson-Rechavi M."/>
            <person name="Braasch I."/>
            <person name="Lecointre G."/>
            <person name="Bobe J."/>
            <person name="Postlethwait J.H."/>
            <person name="Berthelot C."/>
            <person name="Roest Crollius H."/>
            <person name="Guiguen Y."/>
        </authorList>
    </citation>
    <scope>NUCLEOTIDE SEQUENCE</scope>
    <source>
        <strain evidence="2">Concon-B</strain>
    </source>
</reference>
<dbReference type="Proteomes" id="UP001152803">
    <property type="component" value="Unassembled WGS sequence"/>
</dbReference>
<dbReference type="AlphaFoldDB" id="A0A9Q1DHV2"/>
<evidence type="ECO:0000313" key="3">
    <source>
        <dbReference type="Proteomes" id="UP001152803"/>
    </source>
</evidence>